<dbReference type="SUPFAM" id="SSF56349">
    <property type="entry name" value="DNA breaking-rejoining enzymes"/>
    <property type="match status" value="1"/>
</dbReference>
<dbReference type="STRING" id="1477437.SAMN05444682_1104"/>
<organism evidence="8 9">
    <name type="scientific">Parapedobacter indicus</name>
    <dbReference type="NCBI Taxonomy" id="1477437"/>
    <lineage>
        <taxon>Bacteria</taxon>
        <taxon>Pseudomonadati</taxon>
        <taxon>Bacteroidota</taxon>
        <taxon>Sphingobacteriia</taxon>
        <taxon>Sphingobacteriales</taxon>
        <taxon>Sphingobacteriaceae</taxon>
        <taxon>Parapedobacter</taxon>
    </lineage>
</organism>
<evidence type="ECO:0000256" key="1">
    <source>
        <dbReference type="ARBA" id="ARBA00008857"/>
    </source>
</evidence>
<keyword evidence="9" id="KW-1185">Reference proteome</keyword>
<dbReference type="InterPro" id="IPR050090">
    <property type="entry name" value="Tyrosine_recombinase_XerCD"/>
</dbReference>
<proteinExistence type="inferred from homology"/>
<evidence type="ECO:0000256" key="2">
    <source>
        <dbReference type="ARBA" id="ARBA00022908"/>
    </source>
</evidence>
<dbReference type="PANTHER" id="PTHR30349">
    <property type="entry name" value="PHAGE INTEGRASE-RELATED"/>
    <property type="match status" value="1"/>
</dbReference>
<evidence type="ECO:0000259" key="6">
    <source>
        <dbReference type="PROSITE" id="PS51898"/>
    </source>
</evidence>
<keyword evidence="3 5" id="KW-0238">DNA-binding</keyword>
<evidence type="ECO:0000313" key="9">
    <source>
        <dbReference type="Proteomes" id="UP000198670"/>
    </source>
</evidence>
<dbReference type="InterPro" id="IPR010998">
    <property type="entry name" value="Integrase_recombinase_N"/>
</dbReference>
<accession>A0A1I3RL69</accession>
<evidence type="ECO:0000256" key="3">
    <source>
        <dbReference type="ARBA" id="ARBA00023125"/>
    </source>
</evidence>
<dbReference type="InterPro" id="IPR044068">
    <property type="entry name" value="CB"/>
</dbReference>
<gene>
    <name evidence="8" type="ORF">SAMN05444682_1104</name>
</gene>
<dbReference type="InterPro" id="IPR013762">
    <property type="entry name" value="Integrase-like_cat_sf"/>
</dbReference>
<dbReference type="OrthoDB" id="9806835at2"/>
<comment type="similarity">
    <text evidence="1">Belongs to the 'phage' integrase family.</text>
</comment>
<feature type="domain" description="Tyr recombinase" evidence="6">
    <location>
        <begin position="194"/>
        <end position="385"/>
    </location>
</feature>
<dbReference type="GO" id="GO:0015074">
    <property type="term" value="P:DNA integration"/>
    <property type="evidence" value="ECO:0007669"/>
    <property type="project" value="UniProtKB-KW"/>
</dbReference>
<dbReference type="Pfam" id="PF00589">
    <property type="entry name" value="Phage_integrase"/>
    <property type="match status" value="1"/>
</dbReference>
<dbReference type="PROSITE" id="PS51900">
    <property type="entry name" value="CB"/>
    <property type="match status" value="1"/>
</dbReference>
<dbReference type="InterPro" id="IPR011010">
    <property type="entry name" value="DNA_brk_join_enz"/>
</dbReference>
<feature type="domain" description="Core-binding (CB)" evidence="7">
    <location>
        <begin position="94"/>
        <end position="181"/>
    </location>
</feature>
<dbReference type="EMBL" id="FOQO01000010">
    <property type="protein sequence ID" value="SFJ45916.1"/>
    <property type="molecule type" value="Genomic_DNA"/>
</dbReference>
<evidence type="ECO:0000256" key="5">
    <source>
        <dbReference type="PROSITE-ProRule" id="PRU01248"/>
    </source>
</evidence>
<name>A0A1I3RL69_9SPHI</name>
<dbReference type="AlphaFoldDB" id="A0A1I3RL69"/>
<keyword evidence="2" id="KW-0229">DNA integration</keyword>
<sequence length="391" mass="46263">MPKYKHVGSYDAGGDLSKEWFVSYHFLKPEKLRKPNEPLYQRFRVCKSINSVHTLSERKRQLKIVKEGIKTLLGLGFNPFHVFKSYNKTSLSKYNIINCIDNYLLSVKSTLKRNSFRVYENRLLLLKQYLDMNGFSMLNIDDVTKQMIFEFVNKYRVERSWSNKTYNSYINDIQAFMGYYVDNYDDYLKTNPCKKIKRLSVVKKGNIPFDNRTLSDVLNWTKEKDPYLYQFCRFIYYSCLRPDAELRLLKVGDIDLVSRRIMAPSDNTKSKRTQWIPIDDEFAQILRELNLHQYKITDYIFTSTGTPGPKSVCEGYFRKRFIKVRRAIYIPEGVTLYAFKHTRCIHMVEDGVKLTTIIKYTRHSTLAELMDYLKDMGIIIGEEVSIKSRKI</sequence>
<reference evidence="8 9" key="1">
    <citation type="submission" date="2016-10" db="EMBL/GenBank/DDBJ databases">
        <authorList>
            <person name="de Groot N.N."/>
        </authorList>
    </citation>
    <scope>NUCLEOTIDE SEQUENCE [LARGE SCALE GENOMIC DNA]</scope>
    <source>
        <strain evidence="8 9">RK1</strain>
    </source>
</reference>
<dbReference type="InterPro" id="IPR002104">
    <property type="entry name" value="Integrase_catalytic"/>
</dbReference>
<dbReference type="PROSITE" id="PS51898">
    <property type="entry name" value="TYR_RECOMBINASE"/>
    <property type="match status" value="1"/>
</dbReference>
<dbReference type="RefSeq" id="WP_090629385.1">
    <property type="nucleotide sequence ID" value="NZ_FOQO01000010.1"/>
</dbReference>
<protein>
    <submittedName>
        <fullName evidence="8">Site-specific recombinase XerD</fullName>
    </submittedName>
</protein>
<dbReference type="GO" id="GO:0006310">
    <property type="term" value="P:DNA recombination"/>
    <property type="evidence" value="ECO:0007669"/>
    <property type="project" value="UniProtKB-KW"/>
</dbReference>
<evidence type="ECO:0000256" key="4">
    <source>
        <dbReference type="ARBA" id="ARBA00023172"/>
    </source>
</evidence>
<dbReference type="Proteomes" id="UP000198670">
    <property type="component" value="Unassembled WGS sequence"/>
</dbReference>
<dbReference type="Gene3D" id="1.10.150.130">
    <property type="match status" value="1"/>
</dbReference>
<keyword evidence="4" id="KW-0233">DNA recombination</keyword>
<evidence type="ECO:0000313" key="8">
    <source>
        <dbReference type="EMBL" id="SFJ45916.1"/>
    </source>
</evidence>
<dbReference type="GO" id="GO:0003677">
    <property type="term" value="F:DNA binding"/>
    <property type="evidence" value="ECO:0007669"/>
    <property type="project" value="UniProtKB-UniRule"/>
</dbReference>
<dbReference type="Gene3D" id="1.10.443.10">
    <property type="entry name" value="Intergrase catalytic core"/>
    <property type="match status" value="1"/>
</dbReference>
<dbReference type="PANTHER" id="PTHR30349:SF64">
    <property type="entry name" value="PROPHAGE INTEGRASE INTD-RELATED"/>
    <property type="match status" value="1"/>
</dbReference>
<evidence type="ECO:0000259" key="7">
    <source>
        <dbReference type="PROSITE" id="PS51900"/>
    </source>
</evidence>